<evidence type="ECO:0000256" key="4">
    <source>
        <dbReference type="ARBA" id="ARBA00023274"/>
    </source>
</evidence>
<dbReference type="PANTHER" id="PTHR13014">
    <property type="entry name" value="MITOCHONDRIAL 28S RIBOSOMAL PROTEIN S30/P52 PRO-APOTOTIC PROTEIN"/>
    <property type="match status" value="1"/>
</dbReference>
<keyword evidence="2 7" id="KW-0689">Ribosomal protein</keyword>
<dbReference type="CTD" id="10884"/>
<dbReference type="InParanoid" id="A0A6I9Z604"/>
<dbReference type="KEGG" id="gfr:102039300"/>
<dbReference type="GeneID" id="102039300"/>
<dbReference type="InterPro" id="IPR039982">
    <property type="entry name" value="Ribosomal_mL65"/>
</dbReference>
<proteinExistence type="predicted"/>
<dbReference type="RefSeq" id="XP_014162887.1">
    <property type="nucleotide sequence ID" value="XM_014307412.2"/>
</dbReference>
<feature type="compositionally biased region" description="Basic and acidic residues" evidence="5">
    <location>
        <begin position="26"/>
        <end position="35"/>
    </location>
</feature>
<feature type="region of interest" description="Disordered" evidence="5">
    <location>
        <begin position="91"/>
        <end position="117"/>
    </location>
</feature>
<name>A0A6I9Z604_GEOFO</name>
<sequence length="411" mass="46294">MVDIVRLDIRGGGGPRPGAGCQLGTRESRESRESRLQAGSSSPGEAGTLRQVFLARNRTREHSLPLRQVRLSLDIPRNFFTERMLRYWNGPPPEAAGNAEAPGAAKTPEPSTGPAPCPDIGELRSLACDALLQESFYQKKKRPFLYRDQDHTPGPFLTQLVSTLAASLSGRNPLLAASSLDLNPEVNYYWHHGNEVVVHGHRKGRVDPVRFQIDDNPHLQIRVPKQLPEVVPLESDLGDVPVIDHKPSKLPLFKKQYENKVFIGTKVADPCCYGHTQFHLLPDRLKRERFIKERLEDQIEVVYRSNGIASLFAWTAAQAMYQGFWNEADVTRPFVSQAVVTDGKYFAFFCYQLNTLALNAETIKNNTRKNICWGTDSKPLYDVVEDGNVKGFNDEVLLQLVHFLLNRPKEL</sequence>
<feature type="compositionally biased region" description="Low complexity" evidence="5">
    <location>
        <begin position="95"/>
        <end position="105"/>
    </location>
</feature>
<accession>A0A6I9Z604</accession>
<evidence type="ECO:0000313" key="6">
    <source>
        <dbReference type="Proteomes" id="UP000504602"/>
    </source>
</evidence>
<protein>
    <submittedName>
        <fullName evidence="7">39S ribosomal protein S30, mitochondrial</fullName>
    </submittedName>
</protein>
<dbReference type="OrthoDB" id="6041973at2759"/>
<dbReference type="GO" id="GO:0006412">
    <property type="term" value="P:translation"/>
    <property type="evidence" value="ECO:0007669"/>
    <property type="project" value="InterPro"/>
</dbReference>
<dbReference type="GO" id="GO:0003735">
    <property type="term" value="F:structural constituent of ribosome"/>
    <property type="evidence" value="ECO:0007669"/>
    <property type="project" value="InterPro"/>
</dbReference>
<dbReference type="Proteomes" id="UP000504602">
    <property type="component" value="Unplaced"/>
</dbReference>
<feature type="region of interest" description="Disordered" evidence="5">
    <location>
        <begin position="10"/>
        <end position="48"/>
    </location>
</feature>
<comment type="subcellular location">
    <subcellularLocation>
        <location evidence="1">Mitochondrion</location>
    </subcellularLocation>
</comment>
<gene>
    <name evidence="7" type="primary">MRPS30</name>
</gene>
<evidence type="ECO:0000313" key="7">
    <source>
        <dbReference type="RefSeq" id="XP_014162887.1"/>
    </source>
</evidence>
<dbReference type="InterPro" id="IPR010793">
    <property type="entry name" value="Ribosomal_mL37/mL65"/>
</dbReference>
<dbReference type="PANTHER" id="PTHR13014:SF3">
    <property type="entry name" value="LARGE RIBOSOMAL SUBUNIT PROTEIN ML65"/>
    <property type="match status" value="1"/>
</dbReference>
<dbReference type="AlphaFoldDB" id="A0A6I9Z604"/>
<organism evidence="6 7">
    <name type="scientific">Geospiza fortis</name>
    <name type="common">Medium ground-finch</name>
    <dbReference type="NCBI Taxonomy" id="48883"/>
    <lineage>
        <taxon>Eukaryota</taxon>
        <taxon>Metazoa</taxon>
        <taxon>Chordata</taxon>
        <taxon>Craniata</taxon>
        <taxon>Vertebrata</taxon>
        <taxon>Euteleostomi</taxon>
        <taxon>Archelosauria</taxon>
        <taxon>Archosauria</taxon>
        <taxon>Dinosauria</taxon>
        <taxon>Saurischia</taxon>
        <taxon>Theropoda</taxon>
        <taxon>Coelurosauria</taxon>
        <taxon>Aves</taxon>
        <taxon>Neognathae</taxon>
        <taxon>Neoaves</taxon>
        <taxon>Telluraves</taxon>
        <taxon>Australaves</taxon>
        <taxon>Passeriformes</taxon>
        <taxon>Thraupidae</taxon>
        <taxon>Geospiza</taxon>
    </lineage>
</organism>
<keyword evidence="6" id="KW-1185">Reference proteome</keyword>
<evidence type="ECO:0000256" key="2">
    <source>
        <dbReference type="ARBA" id="ARBA00022980"/>
    </source>
</evidence>
<evidence type="ECO:0000256" key="5">
    <source>
        <dbReference type="SAM" id="MobiDB-lite"/>
    </source>
</evidence>
<reference evidence="7" key="1">
    <citation type="submission" date="2025-08" db="UniProtKB">
        <authorList>
            <consortium name="RefSeq"/>
        </authorList>
    </citation>
    <scope>IDENTIFICATION</scope>
</reference>
<dbReference type="Pfam" id="PF07147">
    <property type="entry name" value="PDCD9"/>
    <property type="match status" value="1"/>
</dbReference>
<evidence type="ECO:0000256" key="1">
    <source>
        <dbReference type="ARBA" id="ARBA00004173"/>
    </source>
</evidence>
<evidence type="ECO:0000256" key="3">
    <source>
        <dbReference type="ARBA" id="ARBA00023128"/>
    </source>
</evidence>
<keyword evidence="4" id="KW-0687">Ribonucleoprotein</keyword>
<keyword evidence="3" id="KW-0496">Mitochondrion</keyword>
<dbReference type="GO" id="GO:0005762">
    <property type="term" value="C:mitochondrial large ribosomal subunit"/>
    <property type="evidence" value="ECO:0007669"/>
    <property type="project" value="TreeGrafter"/>
</dbReference>